<protein>
    <submittedName>
        <fullName evidence="1">Uncharacterized protein</fullName>
    </submittedName>
</protein>
<reference evidence="1" key="1">
    <citation type="submission" date="2005-03" db="EMBL/GenBank/DDBJ databases">
        <title>Large-scale analysis of RIKEN Arabidopsis full-length (RAFL) cDNAs.</title>
        <authorList>
            <person name="Totoki Y."/>
            <person name="Seki M."/>
            <person name="Ishida J."/>
            <person name="Nakajima M."/>
            <person name="Enju A."/>
            <person name="Kamiya A."/>
            <person name="Narusaka M."/>
            <person name="Shin-i T."/>
            <person name="Nakagawa M."/>
            <person name="Sakamoto N."/>
            <person name="Oishi K."/>
            <person name="Kohara Y."/>
            <person name="Kobayashi M."/>
            <person name="Toyoda A."/>
            <person name="Sakaki Y."/>
            <person name="Sakurai T."/>
            <person name="Iida K."/>
            <person name="Akiyama K."/>
            <person name="Satou M."/>
            <person name="Toyoda T."/>
            <person name="Konagaya A."/>
            <person name="Carninci P."/>
            <person name="Kawai J."/>
            <person name="Hayashizaki Y."/>
            <person name="Shinozaki K."/>
        </authorList>
    </citation>
    <scope>NUCLEOTIDE SEQUENCE</scope>
</reference>
<organism evidence="1">
    <name type="scientific">Arabidopsis thaliana</name>
    <name type="common">Mouse-ear cress</name>
    <dbReference type="NCBI Taxonomy" id="3702"/>
    <lineage>
        <taxon>Eukaryota</taxon>
        <taxon>Viridiplantae</taxon>
        <taxon>Streptophyta</taxon>
        <taxon>Embryophyta</taxon>
        <taxon>Tracheophyta</taxon>
        <taxon>Spermatophyta</taxon>
        <taxon>Magnoliopsida</taxon>
        <taxon>eudicotyledons</taxon>
        <taxon>Gunneridae</taxon>
        <taxon>Pentapetalae</taxon>
        <taxon>rosids</taxon>
        <taxon>malvids</taxon>
        <taxon>Brassicales</taxon>
        <taxon>Brassicaceae</taxon>
        <taxon>Camelineae</taxon>
        <taxon>Arabidopsis</taxon>
    </lineage>
</organism>
<accession>Q56WS9</accession>
<dbReference type="AlphaFoldDB" id="Q56WS9"/>
<sequence length="34" mass="4017">MVPFAKPSPDDASEIKIIKTNWETEREREISKNR</sequence>
<dbReference type="EMBL" id="AK221954">
    <property type="protein sequence ID" value="BAD94438.1"/>
    <property type="molecule type" value="mRNA"/>
</dbReference>
<proteinExistence type="evidence at transcript level"/>
<evidence type="ECO:0000313" key="1">
    <source>
        <dbReference type="EMBL" id="BAD94438.1"/>
    </source>
</evidence>
<name>Q56WS9_ARATH</name>